<name>A0A930YH19_9ACTN</name>
<dbReference type="SUPFAM" id="SSF53335">
    <property type="entry name" value="S-adenosyl-L-methionine-dependent methyltransferases"/>
    <property type="match status" value="1"/>
</dbReference>
<dbReference type="AlphaFoldDB" id="A0A930YH19"/>
<dbReference type="EMBL" id="JADKPO010000012">
    <property type="protein sequence ID" value="MBF4768176.1"/>
    <property type="molecule type" value="Genomic_DNA"/>
</dbReference>
<sequence>MRRHAFLRGLHDVLQPRTYFEIGVRDGMSLTHSRVPSVAVDPAFAITREIECDVHLVRTTSDEFFARAHPFAHFAEPVVDLAFIDGMHLAEYALRDLINTEHWCRPGSVVLLDDMLPRTVEEAGRARTGAAELGAWAGDVYKITAALRRLRPDLLVVEVDTEPTGTVLVLLSDPADRTLLRAYDALARAFVTSDPQEVPSEVIERRHALDPEVVLASSAWARVRRLRDAGRDSRDAVVEAYRAGGLL</sequence>
<dbReference type="GO" id="GO:0032259">
    <property type="term" value="P:methylation"/>
    <property type="evidence" value="ECO:0007669"/>
    <property type="project" value="UniProtKB-KW"/>
</dbReference>
<gene>
    <name evidence="1" type="ORF">ISU10_10385</name>
</gene>
<keyword evidence="2" id="KW-1185">Reference proteome</keyword>
<dbReference type="RefSeq" id="WP_194696331.1">
    <property type="nucleotide sequence ID" value="NZ_JADKPO010000012.1"/>
</dbReference>
<dbReference type="InterPro" id="IPR029063">
    <property type="entry name" value="SAM-dependent_MTases_sf"/>
</dbReference>
<protein>
    <submittedName>
        <fullName evidence="1">Class I SAM-dependent methyltransferase</fullName>
    </submittedName>
</protein>
<dbReference type="GO" id="GO:0008168">
    <property type="term" value="F:methyltransferase activity"/>
    <property type="evidence" value="ECO:0007669"/>
    <property type="project" value="UniProtKB-KW"/>
</dbReference>
<keyword evidence="1" id="KW-0808">Transferase</keyword>
<proteinExistence type="predicted"/>
<dbReference type="Proteomes" id="UP000660668">
    <property type="component" value="Unassembled WGS sequence"/>
</dbReference>
<evidence type="ECO:0000313" key="1">
    <source>
        <dbReference type="EMBL" id="MBF4768176.1"/>
    </source>
</evidence>
<dbReference type="Pfam" id="PF13578">
    <property type="entry name" value="Methyltransf_24"/>
    <property type="match status" value="1"/>
</dbReference>
<reference evidence="1" key="1">
    <citation type="submission" date="2020-11" db="EMBL/GenBank/DDBJ databases">
        <title>Nocardioides cynanchi sp. nov., isolated from soil of rhizosphere of Cynanchum wilfordii.</title>
        <authorList>
            <person name="Lee J.-S."/>
            <person name="Suh M.K."/>
            <person name="Kim J.-S."/>
        </authorList>
    </citation>
    <scope>NUCLEOTIDE SEQUENCE</scope>
    <source>
        <strain evidence="1">KCTC 19276</strain>
    </source>
</reference>
<evidence type="ECO:0000313" key="2">
    <source>
        <dbReference type="Proteomes" id="UP000660668"/>
    </source>
</evidence>
<keyword evidence="1" id="KW-0489">Methyltransferase</keyword>
<comment type="caution">
    <text evidence="1">The sequence shown here is derived from an EMBL/GenBank/DDBJ whole genome shotgun (WGS) entry which is preliminary data.</text>
</comment>
<dbReference type="Gene3D" id="3.40.50.150">
    <property type="entry name" value="Vaccinia Virus protein VP39"/>
    <property type="match status" value="1"/>
</dbReference>
<organism evidence="1 2">
    <name type="scientific">Nocardioides agariphilus</name>
    <dbReference type="NCBI Taxonomy" id="433664"/>
    <lineage>
        <taxon>Bacteria</taxon>
        <taxon>Bacillati</taxon>
        <taxon>Actinomycetota</taxon>
        <taxon>Actinomycetes</taxon>
        <taxon>Propionibacteriales</taxon>
        <taxon>Nocardioidaceae</taxon>
        <taxon>Nocardioides</taxon>
    </lineage>
</organism>
<accession>A0A930YH19</accession>